<evidence type="ECO:0000256" key="1">
    <source>
        <dbReference type="SAM" id="Phobius"/>
    </source>
</evidence>
<keyword evidence="1" id="KW-0812">Transmembrane</keyword>
<dbReference type="EnsemblPlants" id="AET7Gv21062100.13">
    <property type="protein sequence ID" value="AET7Gv21062100.13"/>
    <property type="gene ID" value="AET7Gv21062100"/>
</dbReference>
<reference evidence="3" key="5">
    <citation type="journal article" date="2021" name="G3 (Bethesda)">
        <title>Aegilops tauschii genome assembly Aet v5.0 features greater sequence contiguity and improved annotation.</title>
        <authorList>
            <person name="Wang L."/>
            <person name="Zhu T."/>
            <person name="Rodriguez J.C."/>
            <person name="Deal K.R."/>
            <person name="Dubcovsky J."/>
            <person name="McGuire P.E."/>
            <person name="Lux T."/>
            <person name="Spannagl M."/>
            <person name="Mayer K.F.X."/>
            <person name="Baldrich P."/>
            <person name="Meyers B.C."/>
            <person name="Huo N."/>
            <person name="Gu Y.Q."/>
            <person name="Zhou H."/>
            <person name="Devos K.M."/>
            <person name="Bennetzen J.L."/>
            <person name="Unver T."/>
            <person name="Budak H."/>
            <person name="Gulick P.J."/>
            <person name="Galiba G."/>
            <person name="Kalapos B."/>
            <person name="Nelson D.R."/>
            <person name="Li P."/>
            <person name="You F.M."/>
            <person name="Luo M.C."/>
            <person name="Dvorak J."/>
        </authorList>
    </citation>
    <scope>NUCLEOTIDE SEQUENCE [LARGE SCALE GENOMIC DNA]</scope>
    <source>
        <strain evidence="3">cv. AL8/78</strain>
    </source>
</reference>
<keyword evidence="1" id="KW-1133">Transmembrane helix</keyword>
<feature type="chain" id="PRO_5019106921" description="GPI mannosyltransferase 2" evidence="2">
    <location>
        <begin position="30"/>
        <end position="102"/>
    </location>
</feature>
<protein>
    <recommendedName>
        <fullName evidence="5">GPI mannosyltransferase 2</fullName>
    </recommendedName>
</protein>
<reference evidence="4" key="1">
    <citation type="journal article" date="2014" name="Science">
        <title>Ancient hybridizations among the ancestral genomes of bread wheat.</title>
        <authorList>
            <consortium name="International Wheat Genome Sequencing Consortium,"/>
            <person name="Marcussen T."/>
            <person name="Sandve S.R."/>
            <person name="Heier L."/>
            <person name="Spannagl M."/>
            <person name="Pfeifer M."/>
            <person name="Jakobsen K.S."/>
            <person name="Wulff B.B."/>
            <person name="Steuernagel B."/>
            <person name="Mayer K.F."/>
            <person name="Olsen O.A."/>
        </authorList>
    </citation>
    <scope>NUCLEOTIDE SEQUENCE [LARGE SCALE GENOMIC DNA]</scope>
    <source>
        <strain evidence="4">cv. AL8/78</strain>
    </source>
</reference>
<keyword evidence="1" id="KW-0472">Membrane</keyword>
<name>A0A453ST09_AEGTS</name>
<reference evidence="4" key="2">
    <citation type="journal article" date="2017" name="Nat. Plants">
        <title>The Aegilops tauschii genome reveals multiple impacts of transposons.</title>
        <authorList>
            <person name="Zhao G."/>
            <person name="Zou C."/>
            <person name="Li K."/>
            <person name="Wang K."/>
            <person name="Li T."/>
            <person name="Gao L."/>
            <person name="Zhang X."/>
            <person name="Wang H."/>
            <person name="Yang Z."/>
            <person name="Liu X."/>
            <person name="Jiang W."/>
            <person name="Mao L."/>
            <person name="Kong X."/>
            <person name="Jiao Y."/>
            <person name="Jia J."/>
        </authorList>
    </citation>
    <scope>NUCLEOTIDE SEQUENCE [LARGE SCALE GENOMIC DNA]</scope>
    <source>
        <strain evidence="4">cv. AL8/78</strain>
    </source>
</reference>
<reference evidence="3" key="3">
    <citation type="journal article" date="2017" name="Nature">
        <title>Genome sequence of the progenitor of the wheat D genome Aegilops tauschii.</title>
        <authorList>
            <person name="Luo M.C."/>
            <person name="Gu Y.Q."/>
            <person name="Puiu D."/>
            <person name="Wang H."/>
            <person name="Twardziok S.O."/>
            <person name="Deal K.R."/>
            <person name="Huo N."/>
            <person name="Zhu T."/>
            <person name="Wang L."/>
            <person name="Wang Y."/>
            <person name="McGuire P.E."/>
            <person name="Liu S."/>
            <person name="Long H."/>
            <person name="Ramasamy R.K."/>
            <person name="Rodriguez J.C."/>
            <person name="Van S.L."/>
            <person name="Yuan L."/>
            <person name="Wang Z."/>
            <person name="Xia Z."/>
            <person name="Xiao L."/>
            <person name="Anderson O.D."/>
            <person name="Ouyang S."/>
            <person name="Liang Y."/>
            <person name="Zimin A.V."/>
            <person name="Pertea G."/>
            <person name="Qi P."/>
            <person name="Bennetzen J.L."/>
            <person name="Dai X."/>
            <person name="Dawson M.W."/>
            <person name="Muller H.G."/>
            <person name="Kugler K."/>
            <person name="Rivarola-Duarte L."/>
            <person name="Spannagl M."/>
            <person name="Mayer K.F.X."/>
            <person name="Lu F.H."/>
            <person name="Bevan M.W."/>
            <person name="Leroy P."/>
            <person name="Li P."/>
            <person name="You F.M."/>
            <person name="Sun Q."/>
            <person name="Liu Z."/>
            <person name="Lyons E."/>
            <person name="Wicker T."/>
            <person name="Salzberg S.L."/>
            <person name="Devos K.M."/>
            <person name="Dvorak J."/>
        </authorList>
    </citation>
    <scope>NUCLEOTIDE SEQUENCE [LARGE SCALE GENOMIC DNA]</scope>
    <source>
        <strain evidence="3">cv. AL8/78</strain>
    </source>
</reference>
<dbReference type="Proteomes" id="UP000015105">
    <property type="component" value="Chromosome 7D"/>
</dbReference>
<sequence length="102" mass="11518">MVDSLGWRLEAHPFLILFVFLLLVRVSISLSLCSSLPNDLNLCIGHLASPNTFWLYYYWPPTAHAFFALGLGHLQPLLIHLGFRLMRLSCTPHQSLLACPCP</sequence>
<evidence type="ECO:0000313" key="3">
    <source>
        <dbReference type="EnsemblPlants" id="AET7Gv21062100.13"/>
    </source>
</evidence>
<feature type="signal peptide" evidence="2">
    <location>
        <begin position="1"/>
        <end position="29"/>
    </location>
</feature>
<evidence type="ECO:0000313" key="4">
    <source>
        <dbReference type="Proteomes" id="UP000015105"/>
    </source>
</evidence>
<reference evidence="3" key="4">
    <citation type="submission" date="2019-03" db="UniProtKB">
        <authorList>
            <consortium name="EnsemblPlants"/>
        </authorList>
    </citation>
    <scope>IDENTIFICATION</scope>
</reference>
<organism evidence="3 4">
    <name type="scientific">Aegilops tauschii subsp. strangulata</name>
    <name type="common">Goatgrass</name>
    <dbReference type="NCBI Taxonomy" id="200361"/>
    <lineage>
        <taxon>Eukaryota</taxon>
        <taxon>Viridiplantae</taxon>
        <taxon>Streptophyta</taxon>
        <taxon>Embryophyta</taxon>
        <taxon>Tracheophyta</taxon>
        <taxon>Spermatophyta</taxon>
        <taxon>Magnoliopsida</taxon>
        <taxon>Liliopsida</taxon>
        <taxon>Poales</taxon>
        <taxon>Poaceae</taxon>
        <taxon>BOP clade</taxon>
        <taxon>Pooideae</taxon>
        <taxon>Triticodae</taxon>
        <taxon>Triticeae</taxon>
        <taxon>Triticinae</taxon>
        <taxon>Aegilops</taxon>
    </lineage>
</organism>
<feature type="transmembrane region" description="Helical" evidence="1">
    <location>
        <begin position="57"/>
        <end position="79"/>
    </location>
</feature>
<keyword evidence="4" id="KW-1185">Reference proteome</keyword>
<evidence type="ECO:0000256" key="2">
    <source>
        <dbReference type="SAM" id="SignalP"/>
    </source>
</evidence>
<dbReference type="AlphaFoldDB" id="A0A453ST09"/>
<accession>A0A453ST09</accession>
<keyword evidence="2" id="KW-0732">Signal</keyword>
<evidence type="ECO:0008006" key="5">
    <source>
        <dbReference type="Google" id="ProtNLM"/>
    </source>
</evidence>
<proteinExistence type="predicted"/>
<dbReference type="Gramene" id="AET7Gv21062100.13">
    <property type="protein sequence ID" value="AET7Gv21062100.13"/>
    <property type="gene ID" value="AET7Gv21062100"/>
</dbReference>